<comment type="function">
    <text evidence="1">Catalyzes the reduction of fatty acyl-CoA to fatty alcohols.</text>
</comment>
<dbReference type="PANTHER" id="PTHR11011:SF45">
    <property type="entry name" value="FATTY ACYL-COA REDUCTASE CG8306-RELATED"/>
    <property type="match status" value="1"/>
</dbReference>
<comment type="caution">
    <text evidence="4">The sequence shown here is derived from an EMBL/GenBank/DDBJ whole genome shotgun (WGS) entry which is preliminary data.</text>
</comment>
<dbReference type="EMBL" id="VEPZ02001327">
    <property type="protein sequence ID" value="KAE8680068.1"/>
    <property type="molecule type" value="Genomic_DNA"/>
</dbReference>
<feature type="compositionally biased region" description="Basic and acidic residues" evidence="2">
    <location>
        <begin position="1"/>
        <end position="11"/>
    </location>
</feature>
<dbReference type="InterPro" id="IPR036291">
    <property type="entry name" value="NAD(P)-bd_dom_sf"/>
</dbReference>
<gene>
    <name evidence="4" type="ORF">F3Y22_tig00111392pilonHSYRG00214</name>
</gene>
<reference evidence="4" key="1">
    <citation type="submission" date="2019-09" db="EMBL/GenBank/DDBJ databases">
        <title>Draft genome information of white flower Hibiscus syriacus.</title>
        <authorList>
            <person name="Kim Y.-M."/>
        </authorList>
    </citation>
    <scope>NUCLEOTIDE SEQUENCE [LARGE SCALE GENOMIC DNA]</scope>
    <source>
        <strain evidence="4">YM2019G1</strain>
    </source>
</reference>
<dbReference type="InterPro" id="IPR013120">
    <property type="entry name" value="FAR_NAD-bd"/>
</dbReference>
<comment type="similarity">
    <text evidence="1">Belongs to the fatty acyl-CoA reductase family.</text>
</comment>
<protein>
    <recommendedName>
        <fullName evidence="1">Fatty acyl-CoA reductase</fullName>
        <ecNumber evidence="1">1.2.1.84</ecNumber>
    </recommendedName>
</protein>
<evidence type="ECO:0000313" key="5">
    <source>
        <dbReference type="Proteomes" id="UP000436088"/>
    </source>
</evidence>
<dbReference type="InterPro" id="IPR026055">
    <property type="entry name" value="FAR"/>
</dbReference>
<keyword evidence="1" id="KW-0521">NADP</keyword>
<organism evidence="4 5">
    <name type="scientific">Hibiscus syriacus</name>
    <name type="common">Rose of Sharon</name>
    <dbReference type="NCBI Taxonomy" id="106335"/>
    <lineage>
        <taxon>Eukaryota</taxon>
        <taxon>Viridiplantae</taxon>
        <taxon>Streptophyta</taxon>
        <taxon>Embryophyta</taxon>
        <taxon>Tracheophyta</taxon>
        <taxon>Spermatophyta</taxon>
        <taxon>Magnoliopsida</taxon>
        <taxon>eudicotyledons</taxon>
        <taxon>Gunneridae</taxon>
        <taxon>Pentapetalae</taxon>
        <taxon>rosids</taxon>
        <taxon>malvids</taxon>
        <taxon>Malvales</taxon>
        <taxon>Malvaceae</taxon>
        <taxon>Malvoideae</taxon>
        <taxon>Hibiscus</taxon>
    </lineage>
</organism>
<dbReference type="EC" id="1.2.1.84" evidence="1"/>
<feature type="region of interest" description="Disordered" evidence="2">
    <location>
        <begin position="1"/>
        <end position="36"/>
    </location>
</feature>
<dbReference type="GO" id="GO:0102965">
    <property type="term" value="F:alcohol-forming long-chain fatty acyl-CoA reductase activity"/>
    <property type="evidence" value="ECO:0007669"/>
    <property type="project" value="UniProtKB-EC"/>
</dbReference>
<evidence type="ECO:0000313" key="4">
    <source>
        <dbReference type="EMBL" id="KAE8680068.1"/>
    </source>
</evidence>
<dbReference type="SUPFAM" id="SSF51735">
    <property type="entry name" value="NAD(P)-binding Rossmann-fold domains"/>
    <property type="match status" value="1"/>
</dbReference>
<dbReference type="Gene3D" id="3.40.50.720">
    <property type="entry name" value="NAD(P)-binding Rossmann-like Domain"/>
    <property type="match status" value="1"/>
</dbReference>
<proteinExistence type="inferred from homology"/>
<dbReference type="Pfam" id="PF07993">
    <property type="entry name" value="NAD_binding_4"/>
    <property type="match status" value="1"/>
</dbReference>
<feature type="domain" description="Thioester reductase (TE)" evidence="3">
    <location>
        <begin position="62"/>
        <end position="319"/>
    </location>
</feature>
<evidence type="ECO:0000259" key="3">
    <source>
        <dbReference type="Pfam" id="PF07993"/>
    </source>
</evidence>
<keyword evidence="1" id="KW-0444">Lipid biosynthesis</keyword>
<name>A0A6A2XWV2_HIBSY</name>
<dbReference type="Proteomes" id="UP000436088">
    <property type="component" value="Unassembled WGS sequence"/>
</dbReference>
<dbReference type="CDD" id="cd05236">
    <property type="entry name" value="FAR-N_SDR_e"/>
    <property type="match status" value="1"/>
</dbReference>
<comment type="catalytic activity">
    <reaction evidence="1">
        <text>a long-chain fatty acyl-CoA + 2 NADPH + 2 H(+) = a long-chain primary fatty alcohol + 2 NADP(+) + CoA</text>
        <dbReference type="Rhea" id="RHEA:52716"/>
        <dbReference type="ChEBI" id="CHEBI:15378"/>
        <dbReference type="ChEBI" id="CHEBI:57287"/>
        <dbReference type="ChEBI" id="CHEBI:57783"/>
        <dbReference type="ChEBI" id="CHEBI:58349"/>
        <dbReference type="ChEBI" id="CHEBI:77396"/>
        <dbReference type="ChEBI" id="CHEBI:83139"/>
        <dbReference type="EC" id="1.2.1.84"/>
    </reaction>
</comment>
<accession>A0A6A2XWV2</accession>
<keyword evidence="1" id="KW-0560">Oxidoreductase</keyword>
<dbReference type="PANTHER" id="PTHR11011">
    <property type="entry name" value="MALE STERILITY PROTEIN 2-RELATED"/>
    <property type="match status" value="1"/>
</dbReference>
<evidence type="ECO:0000256" key="2">
    <source>
        <dbReference type="SAM" id="MobiDB-lite"/>
    </source>
</evidence>
<dbReference type="GO" id="GO:0035336">
    <property type="term" value="P:long-chain fatty-acyl-CoA metabolic process"/>
    <property type="evidence" value="ECO:0007669"/>
    <property type="project" value="TreeGrafter"/>
</dbReference>
<keyword evidence="5" id="KW-1185">Reference proteome</keyword>
<dbReference type="AlphaFoldDB" id="A0A6A2XWV2"/>
<evidence type="ECO:0000256" key="1">
    <source>
        <dbReference type="RuleBase" id="RU363097"/>
    </source>
</evidence>
<dbReference type="GO" id="GO:0010345">
    <property type="term" value="P:suberin biosynthetic process"/>
    <property type="evidence" value="ECO:0007669"/>
    <property type="project" value="TreeGrafter"/>
</dbReference>
<keyword evidence="1" id="KW-0443">Lipid metabolism</keyword>
<sequence>MHVKLKGHDLYKYTPSPGSIDEQEQLDNENNPRSLQAGFIHPKPKKDGIGIENFLKGKVILITGSTGFLAKVLVEKILRSMPDVSKIYLMIRGKDMEDARQRLRKEIVDIELFKCVKQKHGKHYEAFMCSKLVPVVGDVGLPTLGIQEDLAVEIAKDVQIIVNIAGDATFDQRYDVALQVNAMGPCNLLNFASKCKNIELFVHTSTNSVKRYSREGRFMEEKECFSPRDSMGRQVCVLSETAVLENEMSMRSKTSVPIVIVRPSGILSTYKEPFPGWIEGIKMADPIIIYYGKGKLTGFPLNPNNSIDFIPADIVVNTMLGITAKHVSMAKKAETSFYHLCSSSSNPIVFEDLFYLIYQQFKSHPFFDSNGRPIRISEMIFFNSLQHFSNHLDVM</sequence>
<dbReference type="GO" id="GO:0080019">
    <property type="term" value="F:alcohol-forming very long-chain fatty acyl-CoA reductase activity"/>
    <property type="evidence" value="ECO:0007669"/>
    <property type="project" value="InterPro"/>
</dbReference>